<evidence type="ECO:0000313" key="4">
    <source>
        <dbReference type="Proteomes" id="UP000186895"/>
    </source>
</evidence>
<keyword evidence="2" id="KW-0812">Transmembrane</keyword>
<feature type="region of interest" description="Disordered" evidence="1">
    <location>
        <begin position="109"/>
        <end position="135"/>
    </location>
</feature>
<dbReference type="Proteomes" id="UP000186895">
    <property type="component" value="Unassembled WGS sequence"/>
</dbReference>
<dbReference type="RefSeq" id="WP_076466052.1">
    <property type="nucleotide sequence ID" value="NZ_FTMN01000013.1"/>
</dbReference>
<keyword evidence="2" id="KW-1133">Transmembrane helix</keyword>
<feature type="transmembrane region" description="Helical" evidence="2">
    <location>
        <begin position="72"/>
        <end position="92"/>
    </location>
</feature>
<evidence type="ECO:0000256" key="1">
    <source>
        <dbReference type="SAM" id="MobiDB-lite"/>
    </source>
</evidence>
<reference evidence="3 4" key="1">
    <citation type="submission" date="2017-01" db="EMBL/GenBank/DDBJ databases">
        <authorList>
            <person name="Mah S.A."/>
            <person name="Swanson W.J."/>
            <person name="Moy G.W."/>
            <person name="Vacquier V.D."/>
        </authorList>
    </citation>
    <scope>NUCLEOTIDE SEQUENCE [LARGE SCALE GENOMIC DNA]</scope>
    <source>
        <strain evidence="3 4">DSM 7027</strain>
    </source>
</reference>
<dbReference type="EMBL" id="FTMN01000013">
    <property type="protein sequence ID" value="SIQ99096.1"/>
    <property type="molecule type" value="Genomic_DNA"/>
</dbReference>
<accession>A0A1N6X9T9</accession>
<dbReference type="AlphaFoldDB" id="A0A1N6X9T9"/>
<name>A0A1N6X9T9_9GAMM</name>
<keyword evidence="2" id="KW-0472">Membrane</keyword>
<proteinExistence type="predicted"/>
<evidence type="ECO:0000256" key="2">
    <source>
        <dbReference type="SAM" id="Phobius"/>
    </source>
</evidence>
<sequence>MLKRTEVTLNGSNIHISHQNSTIVFASTEGFTFDEAAIVTTQGSQRLPCSQNDYKRIVKQYHKAIRPQRKPYLLWTGCITVVCLWAVAVVPFNGDQLLAQQQSTAPIGLDNSSNGVHAPRHTQGNSDQAFPFASN</sequence>
<keyword evidence="4" id="KW-1185">Reference proteome</keyword>
<feature type="compositionally biased region" description="Polar residues" evidence="1">
    <location>
        <begin position="122"/>
        <end position="135"/>
    </location>
</feature>
<gene>
    <name evidence="3" type="ORF">SAMN05421647_11337</name>
</gene>
<dbReference type="STRING" id="49186.SAMN05421647_11337"/>
<protein>
    <submittedName>
        <fullName evidence="3">Uncharacterized protein</fullName>
    </submittedName>
</protein>
<evidence type="ECO:0000313" key="3">
    <source>
        <dbReference type="EMBL" id="SIQ99096.1"/>
    </source>
</evidence>
<organism evidence="3 4">
    <name type="scientific">Marinobacterium stanieri</name>
    <dbReference type="NCBI Taxonomy" id="49186"/>
    <lineage>
        <taxon>Bacteria</taxon>
        <taxon>Pseudomonadati</taxon>
        <taxon>Pseudomonadota</taxon>
        <taxon>Gammaproteobacteria</taxon>
        <taxon>Oceanospirillales</taxon>
        <taxon>Oceanospirillaceae</taxon>
        <taxon>Marinobacterium</taxon>
    </lineage>
</organism>